<feature type="compositionally biased region" description="Low complexity" evidence="1">
    <location>
        <begin position="728"/>
        <end position="747"/>
    </location>
</feature>
<sequence length="747" mass="80897">MLEAVFLLSLLSLVRCCPYVVEPSSLNVSQGTPAQFSVVVCGSSANVVWAVNNVVYPSSYNFNGISVVQEALSGDRTRSNLTLATSSTELDNTPITSTVYAPQAVPSDTVILRIQGLLGPVIDLDYDVIHQRLSWTPPFTLSGVPISHYMITINNNNLPLFTTNSSLTTLDLNGTPCQYYNAIIVAVNAVGEGQSVSLNYTHVGVPDVYYINDTGTINNESFAIEVSYEIRYNCTEQIPDRVHAVTRNMYSNSVMTHSNQTLNHNGMLTGSVLSDSYSVDELLSDGGYVGQLVFETEQGLTVKTREFNLWTFDLNSVTITPNESGVCVNVSYTSGSEALGFVIKTSTRQWNVTRNHTNTTCVTLADGVHQVRVFDWNTDGSIPEKWRKEAAVTIALPHTSQSHSSTYPATPHISSSSTITTSIVSTASTKYVSSSSLYPTVSSTVGTTNNTRPAARNNTGVIAGVTVVVLLLIAIALIVVIIVLTVTWKRRKGRKYNASWRPSSWTDYNEPSDYPTTSTTEQPWTGVRLTEVPATDTGADTQATDSTALSEKTTGSYLTDCTVTEQDPPPYSSHYVVPHGSQSHFPTQRETTSNETQPSGKESHYADIQVGGKQAAGRKPHNKLQERVVYSKIKAPPYALPPKSKGAQPRNLNIAVPFSRHSSGLPRQDQGYSSSNQQSSSDAPHDYGAGAVTYLSASQQAQNNNDDSFSLVASNPAHIDQLQLPAVSSTNSHSNYSKNTSSTTTVC</sequence>
<feature type="region of interest" description="Disordered" evidence="1">
    <location>
        <begin position="726"/>
        <end position="747"/>
    </location>
</feature>
<name>A0A1X7V273_AMPQE</name>
<reference evidence="5" key="1">
    <citation type="journal article" date="2010" name="Nature">
        <title>The Amphimedon queenslandica genome and the evolution of animal complexity.</title>
        <authorList>
            <person name="Srivastava M."/>
            <person name="Simakov O."/>
            <person name="Chapman J."/>
            <person name="Fahey B."/>
            <person name="Gauthier M.E."/>
            <person name="Mitros T."/>
            <person name="Richards G.S."/>
            <person name="Conaco C."/>
            <person name="Dacre M."/>
            <person name="Hellsten U."/>
            <person name="Larroux C."/>
            <person name="Putnam N.H."/>
            <person name="Stanke M."/>
            <person name="Adamska M."/>
            <person name="Darling A."/>
            <person name="Degnan S.M."/>
            <person name="Oakley T.H."/>
            <person name="Plachetzki D.C."/>
            <person name="Zhai Y."/>
            <person name="Adamski M."/>
            <person name="Calcino A."/>
            <person name="Cummins S.F."/>
            <person name="Goodstein D.M."/>
            <person name="Harris C."/>
            <person name="Jackson D.J."/>
            <person name="Leys S.P."/>
            <person name="Shu S."/>
            <person name="Woodcroft B.J."/>
            <person name="Vervoort M."/>
            <person name="Kosik K.S."/>
            <person name="Manning G."/>
            <person name="Degnan B.M."/>
            <person name="Rokhsar D.S."/>
        </authorList>
    </citation>
    <scope>NUCLEOTIDE SEQUENCE [LARGE SCALE GENOMIC DNA]</scope>
</reference>
<feature type="region of interest" description="Disordered" evidence="1">
    <location>
        <begin position="659"/>
        <end position="688"/>
    </location>
</feature>
<feature type="region of interest" description="Disordered" evidence="1">
    <location>
        <begin position="560"/>
        <end position="623"/>
    </location>
</feature>
<evidence type="ECO:0000256" key="1">
    <source>
        <dbReference type="SAM" id="MobiDB-lite"/>
    </source>
</evidence>
<organism evidence="4">
    <name type="scientific">Amphimedon queenslandica</name>
    <name type="common">Sponge</name>
    <dbReference type="NCBI Taxonomy" id="400682"/>
    <lineage>
        <taxon>Eukaryota</taxon>
        <taxon>Metazoa</taxon>
        <taxon>Porifera</taxon>
        <taxon>Demospongiae</taxon>
        <taxon>Heteroscleromorpha</taxon>
        <taxon>Haplosclerida</taxon>
        <taxon>Niphatidae</taxon>
        <taxon>Amphimedon</taxon>
    </lineage>
</organism>
<reference evidence="4" key="2">
    <citation type="submission" date="2017-05" db="UniProtKB">
        <authorList>
            <consortium name="EnsemblMetazoa"/>
        </authorList>
    </citation>
    <scope>IDENTIFICATION</scope>
</reference>
<evidence type="ECO:0000256" key="3">
    <source>
        <dbReference type="SAM" id="SignalP"/>
    </source>
</evidence>
<keyword evidence="2" id="KW-0472">Membrane</keyword>
<protein>
    <recommendedName>
        <fullName evidence="6">Fibronectin type-III domain-containing protein</fullName>
    </recommendedName>
</protein>
<evidence type="ECO:0000256" key="2">
    <source>
        <dbReference type="SAM" id="Phobius"/>
    </source>
</evidence>
<feature type="transmembrane region" description="Helical" evidence="2">
    <location>
        <begin position="461"/>
        <end position="486"/>
    </location>
</feature>
<dbReference type="InterPro" id="IPR036116">
    <property type="entry name" value="FN3_sf"/>
</dbReference>
<evidence type="ECO:0008006" key="6">
    <source>
        <dbReference type="Google" id="ProtNLM"/>
    </source>
</evidence>
<dbReference type="SUPFAM" id="SSF49265">
    <property type="entry name" value="Fibronectin type III"/>
    <property type="match status" value="1"/>
</dbReference>
<dbReference type="EnsemblMetazoa" id="XM_003385931.3">
    <property type="protein sequence ID" value="XP_003385979.1"/>
    <property type="gene ID" value="LOC100641676"/>
</dbReference>
<feature type="signal peptide" evidence="3">
    <location>
        <begin position="1"/>
        <end position="16"/>
    </location>
</feature>
<feature type="compositionally biased region" description="Polar residues" evidence="1">
    <location>
        <begin position="580"/>
        <end position="600"/>
    </location>
</feature>
<keyword evidence="2" id="KW-1133">Transmembrane helix</keyword>
<dbReference type="AlphaFoldDB" id="A0A1X7V273"/>
<feature type="region of interest" description="Disordered" evidence="1">
    <location>
        <begin position="533"/>
        <end position="552"/>
    </location>
</feature>
<dbReference type="InParanoid" id="A0A1X7V273"/>
<dbReference type="Proteomes" id="UP000007879">
    <property type="component" value="Unassembled WGS sequence"/>
</dbReference>
<evidence type="ECO:0000313" key="5">
    <source>
        <dbReference type="Proteomes" id="UP000007879"/>
    </source>
</evidence>
<keyword evidence="3" id="KW-0732">Signal</keyword>
<keyword evidence="2" id="KW-0812">Transmembrane</keyword>
<proteinExistence type="predicted"/>
<evidence type="ECO:0000313" key="4">
    <source>
        <dbReference type="EnsemblMetazoa" id="Aqu2.1.33899_001"/>
    </source>
</evidence>
<gene>
    <name evidence="4" type="primary">100641676</name>
</gene>
<feature type="chain" id="PRO_5010869544" description="Fibronectin type-III domain-containing protein" evidence="3">
    <location>
        <begin position="17"/>
        <end position="747"/>
    </location>
</feature>
<dbReference type="EnsemblMetazoa" id="Aqu2.1.33899_001">
    <property type="protein sequence ID" value="Aqu2.1.33899_001"/>
    <property type="gene ID" value="Aqu2.1.33899"/>
</dbReference>
<keyword evidence="5" id="KW-1185">Reference proteome</keyword>
<accession>A0A1X7V273</accession>
<dbReference type="KEGG" id="aqu:100641676"/>
<feature type="compositionally biased region" description="Low complexity" evidence="1">
    <location>
        <begin position="534"/>
        <end position="548"/>
    </location>
</feature>